<dbReference type="InterPro" id="IPR029063">
    <property type="entry name" value="SAM-dependent_MTases_sf"/>
</dbReference>
<dbReference type="Gene3D" id="3.40.50.150">
    <property type="entry name" value="Vaccinia Virus protein VP39"/>
    <property type="match status" value="1"/>
</dbReference>
<dbReference type="SUPFAM" id="SSF53335">
    <property type="entry name" value="S-adenosyl-L-methionine-dependent methyltransferases"/>
    <property type="match status" value="1"/>
</dbReference>
<name>A0AAE3K347_9EURY</name>
<dbReference type="GO" id="GO:0032259">
    <property type="term" value="P:methylation"/>
    <property type="evidence" value="ECO:0007669"/>
    <property type="project" value="UniProtKB-KW"/>
</dbReference>
<keyword evidence="2" id="KW-0489">Methyltransferase</keyword>
<organism evidence="2 3">
    <name type="scientific">Natranaeroarchaeum aerophilus</name>
    <dbReference type="NCBI Taxonomy" id="2917711"/>
    <lineage>
        <taxon>Archaea</taxon>
        <taxon>Methanobacteriati</taxon>
        <taxon>Methanobacteriota</taxon>
        <taxon>Stenosarchaea group</taxon>
        <taxon>Halobacteria</taxon>
        <taxon>Halobacteriales</taxon>
        <taxon>Natronoarchaeaceae</taxon>
        <taxon>Natranaeroarchaeum</taxon>
    </lineage>
</organism>
<protein>
    <submittedName>
        <fullName evidence="2">Class I SAM-dependent methyltransferase</fullName>
    </submittedName>
</protein>
<accession>A0AAE3K347</accession>
<feature type="domain" description="Methyltransferase" evidence="1">
    <location>
        <begin position="111"/>
        <end position="166"/>
    </location>
</feature>
<comment type="caution">
    <text evidence="2">The sequence shown here is derived from an EMBL/GenBank/DDBJ whole genome shotgun (WGS) entry which is preliminary data.</text>
</comment>
<dbReference type="InterPro" id="IPR041698">
    <property type="entry name" value="Methyltransf_25"/>
</dbReference>
<dbReference type="EMBL" id="JAKRVY010000001">
    <property type="protein sequence ID" value="MCL9812081.1"/>
    <property type="molecule type" value="Genomic_DNA"/>
</dbReference>
<dbReference type="CDD" id="cd02440">
    <property type="entry name" value="AdoMet_MTases"/>
    <property type="match status" value="1"/>
</dbReference>
<proteinExistence type="predicted"/>
<dbReference type="GO" id="GO:0008168">
    <property type="term" value="F:methyltransferase activity"/>
    <property type="evidence" value="ECO:0007669"/>
    <property type="project" value="UniProtKB-KW"/>
</dbReference>
<dbReference type="AlphaFoldDB" id="A0AAE3K347"/>
<evidence type="ECO:0000259" key="1">
    <source>
        <dbReference type="Pfam" id="PF13649"/>
    </source>
</evidence>
<dbReference type="Pfam" id="PF13649">
    <property type="entry name" value="Methyltransf_25"/>
    <property type="match status" value="1"/>
</dbReference>
<evidence type="ECO:0000313" key="2">
    <source>
        <dbReference type="EMBL" id="MCL9812081.1"/>
    </source>
</evidence>
<dbReference type="Proteomes" id="UP001202674">
    <property type="component" value="Unassembled WGS sequence"/>
</dbReference>
<reference evidence="2 3" key="1">
    <citation type="journal article" date="2022" name="Syst. Appl. Microbiol.">
        <title>Natronocalculus amylovorans gen. nov., sp. nov., and Natranaeroarchaeum aerophilus sp. nov., dominant culturable amylolytic natronoarchaea from hypersaline soda lakes in southwestern Siberia.</title>
        <authorList>
            <person name="Sorokin D.Y."/>
            <person name="Elcheninov A.G."/>
            <person name="Khizhniak T.V."/>
            <person name="Koenen M."/>
            <person name="Bale N.J."/>
            <person name="Damste J.S.S."/>
            <person name="Kublanov I.V."/>
        </authorList>
    </citation>
    <scope>NUCLEOTIDE SEQUENCE [LARGE SCALE GENOMIC DNA]</scope>
    <source>
        <strain evidence="2 3">AArc-St1-1</strain>
    </source>
</reference>
<dbReference type="RefSeq" id="WP_250593616.1">
    <property type="nucleotide sequence ID" value="NZ_JAKRVY010000001.1"/>
</dbReference>
<evidence type="ECO:0000313" key="3">
    <source>
        <dbReference type="Proteomes" id="UP001202674"/>
    </source>
</evidence>
<sequence length="280" mass="31027">MKPIPLDDLPTHSSWATYLLGAVDDPPRDPDLFTGTETYENIYEYLLKSYRENSPSYEEFVRQTRGNGRDEQSLISIEEELFLVDDAELVKRDRTVVREALSPVLDGGETVLDLGCGWGWTLGAIADAFPDVQVVGGEYNTAGVELARELHADDDRISVAQFDFYGDWSLLDAVSGDEDTVMFTKGAFVTLPEAGPTVERFEELVQAGDLQAGAHLEQIGPHPETVLGILRKRYAQERGYSMDLLGHLEDASSLTITDTAYDVLGDNPLHPLTEIQWQSG</sequence>
<keyword evidence="3" id="KW-1185">Reference proteome</keyword>
<keyword evidence="2" id="KW-0808">Transferase</keyword>
<gene>
    <name evidence="2" type="ORF">AArcSt11_00250</name>
</gene>